<evidence type="ECO:0000313" key="3">
    <source>
        <dbReference type="EMBL" id="SHJ91636.1"/>
    </source>
</evidence>
<organism evidence="3 4">
    <name type="scientific">Rubritalea squalenifaciens DSM 18772</name>
    <dbReference type="NCBI Taxonomy" id="1123071"/>
    <lineage>
        <taxon>Bacteria</taxon>
        <taxon>Pseudomonadati</taxon>
        <taxon>Verrucomicrobiota</taxon>
        <taxon>Verrucomicrobiia</taxon>
        <taxon>Verrucomicrobiales</taxon>
        <taxon>Rubritaleaceae</taxon>
        <taxon>Rubritalea</taxon>
    </lineage>
</organism>
<accession>A0A1M6N7V9</accession>
<dbReference type="InParanoid" id="A0A1M6N7V9"/>
<dbReference type="Proteomes" id="UP000184510">
    <property type="component" value="Unassembled WGS sequence"/>
</dbReference>
<dbReference type="InterPro" id="IPR003768">
    <property type="entry name" value="ScpA"/>
</dbReference>
<gene>
    <name evidence="2" type="primary">scpA</name>
    <name evidence="3" type="ORF">SAMN02745181_2763</name>
</gene>
<dbReference type="PANTHER" id="PTHR33969">
    <property type="entry name" value="SEGREGATION AND CONDENSATION PROTEIN A"/>
    <property type="match status" value="1"/>
</dbReference>
<comment type="subcellular location">
    <subcellularLocation>
        <location evidence="2">Cytoplasm</location>
    </subcellularLocation>
    <text evidence="2">Associated with two foci at the outer edges of the nucleoid region in young cells, and at four foci within both cell halves in older cells.</text>
</comment>
<dbReference type="GO" id="GO:0006260">
    <property type="term" value="P:DNA replication"/>
    <property type="evidence" value="ECO:0007669"/>
    <property type="project" value="UniProtKB-UniRule"/>
</dbReference>
<protein>
    <recommendedName>
        <fullName evidence="1 2">Segregation and condensation protein A</fullName>
    </recommendedName>
</protein>
<keyword evidence="2" id="KW-0159">Chromosome partition</keyword>
<proteinExistence type="inferred from homology"/>
<evidence type="ECO:0000313" key="4">
    <source>
        <dbReference type="Proteomes" id="UP000184510"/>
    </source>
</evidence>
<dbReference type="OrthoDB" id="9811016at2"/>
<dbReference type="EMBL" id="FQYR01000005">
    <property type="protein sequence ID" value="SHJ91636.1"/>
    <property type="molecule type" value="Genomic_DNA"/>
</dbReference>
<dbReference type="GO" id="GO:0051301">
    <property type="term" value="P:cell division"/>
    <property type="evidence" value="ECO:0007669"/>
    <property type="project" value="UniProtKB-KW"/>
</dbReference>
<dbReference type="GO" id="GO:0007059">
    <property type="term" value="P:chromosome segregation"/>
    <property type="evidence" value="ECO:0007669"/>
    <property type="project" value="UniProtKB-UniRule"/>
</dbReference>
<comment type="similarity">
    <text evidence="2">Belongs to the ScpA family.</text>
</comment>
<dbReference type="Gene3D" id="6.10.250.2410">
    <property type="match status" value="1"/>
</dbReference>
<name>A0A1M6N7V9_9BACT</name>
<dbReference type="HAMAP" id="MF_01805">
    <property type="entry name" value="ScpA"/>
    <property type="match status" value="1"/>
</dbReference>
<dbReference type="STRING" id="1123071.SAMN02745181_2763"/>
<dbReference type="PANTHER" id="PTHR33969:SF2">
    <property type="entry name" value="SEGREGATION AND CONDENSATION PROTEIN A"/>
    <property type="match status" value="1"/>
</dbReference>
<keyword evidence="2" id="KW-0131">Cell cycle</keyword>
<keyword evidence="2" id="KW-0963">Cytoplasm</keyword>
<keyword evidence="2" id="KW-0132">Cell division</keyword>
<evidence type="ECO:0000256" key="2">
    <source>
        <dbReference type="HAMAP-Rule" id="MF_01805"/>
    </source>
</evidence>
<dbReference type="InterPro" id="IPR023093">
    <property type="entry name" value="ScpA-like_C"/>
</dbReference>
<reference evidence="3 4" key="1">
    <citation type="submission" date="2016-11" db="EMBL/GenBank/DDBJ databases">
        <authorList>
            <person name="Jaros S."/>
            <person name="Januszkiewicz K."/>
            <person name="Wedrychowicz H."/>
        </authorList>
    </citation>
    <scope>NUCLEOTIDE SEQUENCE [LARGE SCALE GENOMIC DNA]</scope>
    <source>
        <strain evidence="3 4">DSM 18772</strain>
    </source>
</reference>
<keyword evidence="4" id="KW-1185">Reference proteome</keyword>
<dbReference type="GO" id="GO:0005737">
    <property type="term" value="C:cytoplasm"/>
    <property type="evidence" value="ECO:0007669"/>
    <property type="project" value="UniProtKB-SubCell"/>
</dbReference>
<sequence>MEDINYKVKLDIFEGPLDLLLYLIKRDEVDIYDISIERITKQYLDYINTFKMLNIDLASEFIVMAANLMYIKSRTLLPKQEQPPEEDAEEEDPRWELIRQLIEYKKFKDAAGFLTRKEIEQEDYFAHVAEKPELPEQDPQPLADANIFDLIRAFQNVLKRFEESNDLGDIVDDRYTVSDKIEMLLDTMKPGARTKFTELFSSASTKAEVIVTFLAILELMKMNQFCVIQNHILGDIEVERNHATSSLYQSSTVKITSDGSGHEE</sequence>
<comment type="subunit">
    <text evidence="2">Component of a cohesin-like complex composed of ScpA, ScpB and the Smc homodimer, in which ScpA and ScpB bind to the head domain of Smc. The presence of the three proteins is required for the association of the complex with DNA.</text>
</comment>
<dbReference type="Pfam" id="PF02616">
    <property type="entry name" value="SMC_ScpA"/>
    <property type="match status" value="1"/>
</dbReference>
<comment type="function">
    <text evidence="2">Participates in chromosomal partition during cell division. May act via the formation of a condensin-like complex containing Smc and ScpB that pull DNA away from mid-cell into both cell halves.</text>
</comment>
<dbReference type="AlphaFoldDB" id="A0A1M6N7V9"/>
<dbReference type="Gene3D" id="1.10.10.580">
    <property type="entry name" value="Structural maintenance of chromosome 1. Chain E"/>
    <property type="match status" value="1"/>
</dbReference>
<dbReference type="RefSeq" id="WP_143184346.1">
    <property type="nucleotide sequence ID" value="NZ_FQYR01000005.1"/>
</dbReference>
<evidence type="ECO:0000256" key="1">
    <source>
        <dbReference type="ARBA" id="ARBA00044777"/>
    </source>
</evidence>